<dbReference type="CDD" id="cd00293">
    <property type="entry name" value="USP-like"/>
    <property type="match status" value="1"/>
</dbReference>
<dbReference type="EMBL" id="CP118627">
    <property type="protein sequence ID" value="WEA14281.1"/>
    <property type="molecule type" value="Genomic_DNA"/>
</dbReference>
<reference evidence="4 9" key="2">
    <citation type="submission" date="2020-06" db="EMBL/GenBank/DDBJ databases">
        <title>Draft genome sequence of Lactic acid bacteria from Okinawan-style tofu.</title>
        <authorList>
            <person name="Takara I."/>
            <person name="Ikematsu S."/>
        </authorList>
    </citation>
    <scope>NUCLEOTIDE SEQUENCE [LARGE SCALE GENOMIC DNA]</scope>
    <source>
        <strain evidence="4">Lg38</strain>
        <strain evidence="9">lg38</strain>
    </source>
</reference>
<evidence type="ECO:0000313" key="6">
    <source>
        <dbReference type="EMBL" id="SFL22015.1"/>
    </source>
</evidence>
<protein>
    <recommendedName>
        <fullName evidence="2">Universal stress protein</fullName>
    </recommendedName>
</protein>
<dbReference type="Proteomes" id="UP000504756">
    <property type="component" value="Unassembled WGS sequence"/>
</dbReference>
<dbReference type="InterPro" id="IPR014729">
    <property type="entry name" value="Rossmann-like_a/b/a_fold"/>
</dbReference>
<dbReference type="Gene3D" id="3.40.50.620">
    <property type="entry name" value="HUPs"/>
    <property type="match status" value="1"/>
</dbReference>
<keyword evidence="2" id="KW-0963">Cytoplasm</keyword>
<dbReference type="PRINTS" id="PR01438">
    <property type="entry name" value="UNVRSLSTRESS"/>
</dbReference>
<gene>
    <name evidence="4" type="primary">yjaB_2</name>
    <name evidence="4" type="ORF">ikelab_07650</name>
    <name evidence="7" type="ORF">PWF74_01950</name>
    <name evidence="5" type="ORF">QHR29_06485</name>
    <name evidence="6" type="ORF">SAMN05216438_102249</name>
</gene>
<dbReference type="GO" id="GO:0005737">
    <property type="term" value="C:cytoplasm"/>
    <property type="evidence" value="ECO:0007669"/>
    <property type="project" value="UniProtKB-SubCell"/>
</dbReference>
<reference evidence="6 8" key="1">
    <citation type="submission" date="2016-10" db="EMBL/GenBank/DDBJ databases">
        <authorList>
            <person name="de Groot N.N."/>
        </authorList>
    </citation>
    <scope>NUCLEOTIDE SEQUENCE [LARGE SCALE GENOMIC DNA]</scope>
    <source>
        <strain evidence="6 8">M79</strain>
    </source>
</reference>
<dbReference type="Proteomes" id="UP001217324">
    <property type="component" value="Chromosome"/>
</dbReference>
<evidence type="ECO:0000313" key="9">
    <source>
        <dbReference type="Proteomes" id="UP000504756"/>
    </source>
</evidence>
<dbReference type="RefSeq" id="WP_004258727.1">
    <property type="nucleotide sequence ID" value="NZ_AP026069.1"/>
</dbReference>
<evidence type="ECO:0000256" key="1">
    <source>
        <dbReference type="ARBA" id="ARBA00008791"/>
    </source>
</evidence>
<dbReference type="Pfam" id="PF00582">
    <property type="entry name" value="Usp"/>
    <property type="match status" value="1"/>
</dbReference>
<proteinExistence type="inferred from homology"/>
<comment type="similarity">
    <text evidence="1 2">Belongs to the universal stress protein A family.</text>
</comment>
<feature type="domain" description="UspA" evidence="3">
    <location>
        <begin position="5"/>
        <end position="141"/>
    </location>
</feature>
<dbReference type="Proteomes" id="UP000181969">
    <property type="component" value="Unassembled WGS sequence"/>
</dbReference>
<evidence type="ECO:0000313" key="5">
    <source>
        <dbReference type="EMBL" id="MDH7960116.1"/>
    </source>
</evidence>
<accession>A0A173M4J6</accession>
<comment type="subcellular location">
    <subcellularLocation>
        <location evidence="2">Cytoplasm</location>
    </subcellularLocation>
</comment>
<reference evidence="5" key="4">
    <citation type="submission" date="2023-04" db="EMBL/GenBank/DDBJ databases">
        <title>Genomic analysis of Lactococcus garvieae isolates.</title>
        <authorList>
            <person name="Zhanghang C."/>
        </authorList>
    </citation>
    <scope>NUCLEOTIDE SEQUENCE</scope>
    <source>
        <strain evidence="5">ZB-1</strain>
    </source>
</reference>
<name>A0A173M4J6_9LACT</name>
<dbReference type="AlphaFoldDB" id="A0A173M4J6"/>
<dbReference type="OMA" id="YGGDIPM"/>
<dbReference type="GeneID" id="89494265"/>
<dbReference type="PANTHER" id="PTHR46268">
    <property type="entry name" value="STRESS RESPONSE PROTEIN NHAX"/>
    <property type="match status" value="1"/>
</dbReference>
<dbReference type="EMBL" id="FOTJ01000002">
    <property type="protein sequence ID" value="SFL22015.1"/>
    <property type="molecule type" value="Genomic_DNA"/>
</dbReference>
<evidence type="ECO:0000313" key="4">
    <source>
        <dbReference type="EMBL" id="GFO51490.1"/>
    </source>
</evidence>
<sequence>MRENYKNILVAVDGSDQANQAIQEAIEISKRNQASLFVVHAKDVAQLYGTAYIMPAVLEEAEKQSAEILDEAGKLIGDKVEYKAFQVSGSPKKEIVDFAEENDIDLIVMGSTGKGAIDRVLVGSTASYVVNHAPCNVMVVK</sequence>
<evidence type="ECO:0000313" key="8">
    <source>
        <dbReference type="Proteomes" id="UP000181969"/>
    </source>
</evidence>
<dbReference type="SUPFAM" id="SSF52402">
    <property type="entry name" value="Adenine nucleotide alpha hydrolases-like"/>
    <property type="match status" value="1"/>
</dbReference>
<dbReference type="InterPro" id="IPR006015">
    <property type="entry name" value="Universal_stress_UspA"/>
</dbReference>
<dbReference type="EMBL" id="BLXU01000003">
    <property type="protein sequence ID" value="GFO51490.1"/>
    <property type="molecule type" value="Genomic_DNA"/>
</dbReference>
<evidence type="ECO:0000313" key="7">
    <source>
        <dbReference type="EMBL" id="WEA14281.1"/>
    </source>
</evidence>
<reference evidence="7" key="3">
    <citation type="submission" date="2023-02" db="EMBL/GenBank/DDBJ databases">
        <title>Comparative genomics and fermentation flavor characterization of five lactic acid bacteria reveal flavor biosynthesis metabolic pathways in fermented muskmelon puree.</title>
        <authorList>
            <person name="Yuan L."/>
            <person name="Li M."/>
            <person name="Xu X."/>
            <person name="Lao F."/>
            <person name="Wu J."/>
        </authorList>
    </citation>
    <scope>NUCLEOTIDE SEQUENCE</scope>
    <source>
        <strain evidence="7">Pa-2</strain>
    </source>
</reference>
<organism evidence="4 9">
    <name type="scientific">Lactococcus garvieae</name>
    <dbReference type="NCBI Taxonomy" id="1363"/>
    <lineage>
        <taxon>Bacteria</taxon>
        <taxon>Bacillati</taxon>
        <taxon>Bacillota</taxon>
        <taxon>Bacilli</taxon>
        <taxon>Lactobacillales</taxon>
        <taxon>Streptococcaceae</taxon>
        <taxon>Lactococcus</taxon>
    </lineage>
</organism>
<dbReference type="OrthoDB" id="9777884at2"/>
<dbReference type="PIRSF" id="PIRSF006276">
    <property type="entry name" value="UspA"/>
    <property type="match status" value="1"/>
</dbReference>
<dbReference type="InterPro" id="IPR006016">
    <property type="entry name" value="UspA"/>
</dbReference>
<evidence type="ECO:0000259" key="3">
    <source>
        <dbReference type="Pfam" id="PF00582"/>
    </source>
</evidence>
<evidence type="ECO:0000256" key="2">
    <source>
        <dbReference type="PIRNR" id="PIRNR006276"/>
    </source>
</evidence>
<dbReference type="EMBL" id="JARYTV010000004">
    <property type="protein sequence ID" value="MDH7960116.1"/>
    <property type="molecule type" value="Genomic_DNA"/>
</dbReference>
<dbReference type="PANTHER" id="PTHR46268:SF6">
    <property type="entry name" value="UNIVERSAL STRESS PROTEIN UP12"/>
    <property type="match status" value="1"/>
</dbReference>
<dbReference type="Proteomes" id="UP001157396">
    <property type="component" value="Unassembled WGS sequence"/>
</dbReference>